<evidence type="ECO:0000313" key="3">
    <source>
        <dbReference type="Proteomes" id="UP001221142"/>
    </source>
</evidence>
<comment type="caution">
    <text evidence="2">The sequence shown here is derived from an EMBL/GenBank/DDBJ whole genome shotgun (WGS) entry which is preliminary data.</text>
</comment>
<dbReference type="Pfam" id="PF07699">
    <property type="entry name" value="Ephrin_rec_like"/>
    <property type="match status" value="1"/>
</dbReference>
<dbReference type="Proteomes" id="UP001221142">
    <property type="component" value="Unassembled WGS sequence"/>
</dbReference>
<protein>
    <recommendedName>
        <fullName evidence="1">Tyrosine-protein kinase ephrin type A/B receptor-like domain-containing protein</fullName>
    </recommendedName>
</protein>
<evidence type="ECO:0000259" key="1">
    <source>
        <dbReference type="Pfam" id="PF07699"/>
    </source>
</evidence>
<dbReference type="SMART" id="SM01411">
    <property type="entry name" value="Ephrin_rec_like"/>
    <property type="match status" value="3"/>
</dbReference>
<dbReference type="EMBL" id="JARKIF010000016">
    <property type="protein sequence ID" value="KAJ7620941.1"/>
    <property type="molecule type" value="Genomic_DNA"/>
</dbReference>
<name>A0AAD7FII5_9AGAR</name>
<dbReference type="InterPro" id="IPR011641">
    <property type="entry name" value="Tyr-kin_ephrin_A/B_rcpt-like"/>
</dbReference>
<dbReference type="PANTHER" id="PTHR46967">
    <property type="entry name" value="INSULIN-LIKE GROWTH FACTOR BINDING PROTEIN,N-TERMINAL"/>
    <property type="match status" value="1"/>
</dbReference>
<keyword evidence="3" id="KW-1185">Reference proteome</keyword>
<evidence type="ECO:0000313" key="2">
    <source>
        <dbReference type="EMBL" id="KAJ7620941.1"/>
    </source>
</evidence>
<accession>A0AAD7FII5</accession>
<feature type="domain" description="Tyrosine-protein kinase ephrin type A/B receptor-like" evidence="1">
    <location>
        <begin position="362"/>
        <end position="398"/>
    </location>
</feature>
<reference evidence="2" key="1">
    <citation type="submission" date="2023-03" db="EMBL/GenBank/DDBJ databases">
        <title>Massive genome expansion in bonnet fungi (Mycena s.s.) driven by repeated elements and novel gene families across ecological guilds.</title>
        <authorList>
            <consortium name="Lawrence Berkeley National Laboratory"/>
            <person name="Harder C.B."/>
            <person name="Miyauchi S."/>
            <person name="Viragh M."/>
            <person name="Kuo A."/>
            <person name="Thoen E."/>
            <person name="Andreopoulos B."/>
            <person name="Lu D."/>
            <person name="Skrede I."/>
            <person name="Drula E."/>
            <person name="Henrissat B."/>
            <person name="Morin E."/>
            <person name="Kohler A."/>
            <person name="Barry K."/>
            <person name="LaButti K."/>
            <person name="Morin E."/>
            <person name="Salamov A."/>
            <person name="Lipzen A."/>
            <person name="Mereny Z."/>
            <person name="Hegedus B."/>
            <person name="Baldrian P."/>
            <person name="Stursova M."/>
            <person name="Weitz H."/>
            <person name="Taylor A."/>
            <person name="Grigoriev I.V."/>
            <person name="Nagy L.G."/>
            <person name="Martin F."/>
            <person name="Kauserud H."/>
        </authorList>
    </citation>
    <scope>NUCLEOTIDE SEQUENCE</scope>
    <source>
        <strain evidence="2">9284</strain>
    </source>
</reference>
<organism evidence="2 3">
    <name type="scientific">Roridomyces roridus</name>
    <dbReference type="NCBI Taxonomy" id="1738132"/>
    <lineage>
        <taxon>Eukaryota</taxon>
        <taxon>Fungi</taxon>
        <taxon>Dikarya</taxon>
        <taxon>Basidiomycota</taxon>
        <taxon>Agaricomycotina</taxon>
        <taxon>Agaricomycetes</taxon>
        <taxon>Agaricomycetidae</taxon>
        <taxon>Agaricales</taxon>
        <taxon>Marasmiineae</taxon>
        <taxon>Mycenaceae</taxon>
        <taxon>Roridomyces</taxon>
    </lineage>
</organism>
<gene>
    <name evidence="2" type="ORF">FB45DRAFT_1061995</name>
</gene>
<dbReference type="AlphaFoldDB" id="A0AAD7FII5"/>
<dbReference type="PANTHER" id="PTHR46967:SF2">
    <property type="entry name" value="SUSHI, VON WILLEBRAND FACTOR TYPE A, EGF AND PENTRAXIN DOMAIN-CONTAINING PROTEIN 1-LIKE"/>
    <property type="match status" value="1"/>
</dbReference>
<sequence>MSACDNFRRRSRSTPAIQFSWGAEAVRLAQQDTKHSNNRQYAWTYQSSPRRTYADLLSAPLRLLDAFSTTICRPSTLMGSYTAWRGRYHRLRIYPSLYGASACIVHGVFTGCVRRDFNGSWQHDCLTPKERPRAFPNPVLYEDLVAACGDDYARALWAYIQPLDWNDRERRVESSVGCPTLQLRDGGSLVDSATAPPSSTTAFPPVFPWHYTSFQSLPFPRRQYNLRPPLSYLVSYGDLGQSQKYTRRSIPDLCGPRGTYKMRGFLQLNPSLHPPTHTPYTYTMLFSASFISTLMLASVVQAAPSGPDNALEARAPCKFGYYPNYSKNGVCTLCPVGHYCPDGQSLSNCGTGQHNPNTGTIKGPCPDCPSGQYQPNEGQANCIPAPKGGYVPYPGAHSFIAAPGGSFQGVMGQNLTCTTCCGYSAVGNNNTVATRCPSGTYASAGSGSACTKTKATCVVPATCTQLANGTCPAGTQNHS</sequence>
<proteinExistence type="predicted"/>